<keyword evidence="3" id="KW-1185">Reference proteome</keyword>
<keyword evidence="1" id="KW-0812">Transmembrane</keyword>
<protein>
    <submittedName>
        <fullName evidence="2">Uncharacterized protein</fullName>
    </submittedName>
</protein>
<feature type="transmembrane region" description="Helical" evidence="1">
    <location>
        <begin position="96"/>
        <end position="112"/>
    </location>
</feature>
<name>A0A7W7WQ61_9ACTN</name>
<dbReference type="RefSeq" id="WP_184535581.1">
    <property type="nucleotide sequence ID" value="NZ_JACHJW010000001.1"/>
</dbReference>
<dbReference type="AlphaFoldDB" id="A0A7W7WQ61"/>
<comment type="caution">
    <text evidence="2">The sequence shown here is derived from an EMBL/GenBank/DDBJ whole genome shotgun (WGS) entry which is preliminary data.</text>
</comment>
<evidence type="ECO:0000256" key="1">
    <source>
        <dbReference type="SAM" id="Phobius"/>
    </source>
</evidence>
<evidence type="ECO:0000313" key="2">
    <source>
        <dbReference type="EMBL" id="MBB4959690.1"/>
    </source>
</evidence>
<reference evidence="2 3" key="1">
    <citation type="submission" date="2020-08" db="EMBL/GenBank/DDBJ databases">
        <title>Sequencing the genomes of 1000 actinobacteria strains.</title>
        <authorList>
            <person name="Klenk H.-P."/>
        </authorList>
    </citation>
    <scope>NUCLEOTIDE SEQUENCE [LARGE SCALE GENOMIC DNA]</scope>
    <source>
        <strain evidence="2 3">DSM 45886</strain>
    </source>
</reference>
<accession>A0A7W7WQ61</accession>
<evidence type="ECO:0000313" key="3">
    <source>
        <dbReference type="Proteomes" id="UP000578819"/>
    </source>
</evidence>
<feature type="transmembrane region" description="Helical" evidence="1">
    <location>
        <begin position="16"/>
        <end position="37"/>
    </location>
</feature>
<dbReference type="EMBL" id="JACHJW010000001">
    <property type="protein sequence ID" value="MBB4959690.1"/>
    <property type="molecule type" value="Genomic_DNA"/>
</dbReference>
<feature type="transmembrane region" description="Helical" evidence="1">
    <location>
        <begin position="43"/>
        <end position="60"/>
    </location>
</feature>
<dbReference type="Proteomes" id="UP000578819">
    <property type="component" value="Unassembled WGS sequence"/>
</dbReference>
<organism evidence="2 3">
    <name type="scientific">Micromonospora polyrhachis</name>
    <dbReference type="NCBI Taxonomy" id="1282883"/>
    <lineage>
        <taxon>Bacteria</taxon>
        <taxon>Bacillati</taxon>
        <taxon>Actinomycetota</taxon>
        <taxon>Actinomycetes</taxon>
        <taxon>Micromonosporales</taxon>
        <taxon>Micromonosporaceae</taxon>
        <taxon>Micromonospora</taxon>
    </lineage>
</organism>
<keyword evidence="1" id="KW-0472">Membrane</keyword>
<keyword evidence="1" id="KW-1133">Transmembrane helix</keyword>
<sequence>MSTGTDAAQETSRTPIGIGLAGGCMIVVVAAIIAAAVFPGDAIPGRLLIVAVVVGGYAAVVPDLRATIGVAGVAALVFTGFLANRYGELTTRDGDVWWYAALIGFAALLGRAQRWMTSR</sequence>
<proteinExistence type="predicted"/>
<feature type="transmembrane region" description="Helical" evidence="1">
    <location>
        <begin position="67"/>
        <end position="84"/>
    </location>
</feature>
<gene>
    <name evidence="2" type="ORF">FHR38_003423</name>
</gene>